<evidence type="ECO:0000313" key="5">
    <source>
        <dbReference type="EMBL" id="SFZ84075.1"/>
    </source>
</evidence>
<dbReference type="InterPro" id="IPR003961">
    <property type="entry name" value="FN3_dom"/>
</dbReference>
<dbReference type="Gene3D" id="2.60.120.260">
    <property type="entry name" value="Galactose-binding domain-like"/>
    <property type="match status" value="2"/>
</dbReference>
<dbReference type="EMBL" id="LT634361">
    <property type="protein sequence ID" value="SFZ84075.1"/>
    <property type="molecule type" value="Genomic_DNA"/>
</dbReference>
<evidence type="ECO:0000256" key="2">
    <source>
        <dbReference type="ARBA" id="ARBA00022737"/>
    </source>
</evidence>
<gene>
    <name evidence="5" type="ORF">MARIT_2518</name>
</gene>
<accession>A0A2H1ECD9</accession>
<sequence>MKKKYLFTLVFVFISSIIFSQVITIGNGTETDDQIPINPYYTYTYSQNLYLSSEINQSGTIYRITFKGKSGLNIPNSNEWVVYLGHTNKNSLANNNWIPTTEMSEVFNGTVSIKNDNITIHLDTPFPYDGINNLIIAVDENGNGYDSDSNDFLSSNVSEVRSLVSRSDNENPDPANISTTIPIQQNAIANIDLDFNIVPCAPTSTLTATNLTTTSASLNWSNEASATSWIIEYGVNGFELGSGTTINANTNPTLSINNLNSGTTYQFYVKTVCENNATSSWSLPFSFFTKCDTYSIPHFEGFENNLQHDTPLSNCITQENVSGSQSWKANNTFTTNNRGAHTGNWNAFMPDSNEDWFFIPVQLTAGISYMTELYARQNKETGAKITIKYGTSNNASSMTETILDEKEVTNGIYQKIRGSFTPNATGIYYIGYLGKTENFNYLSIDDITVKETPSCLSPNDLNATEITAHTANLNWSKEGNEASWVIEYGEIGTSQGNGTTINVTTNSHNLVGLSPNTDYHFFVKATCNTSNSIWTGPYNFKTLCADYTIPYFEGFEANYTNNTPIANCLNQENISGLQSWTANENNTANNRKPRTGNWNTVLRYSNEDWLFIPIKLNGGTSYTVQFYARQSASTGTSVLVSTAYGTAPNSSAMTNTIINEREVFNGDYQKVSGNFTPTNSATYYIGIKGKLNSSSLYLSIDDIKIDVSPNCLAPKDLNFSNLSDTSTLLNWTPEGSETNWQIEYGPTGFTLGSGNIINTSTNTHNLIGLTANTAYEFFVRANCGTETSEWSNSAKFKTTCSPFTAPYVQKFDQESTPFIDSCWLTKVENSTGASTSIAINSSTTKSSSAPNSIKFYNGNDLNGDYYLISPKFSDLDKTKRIRFRIYKDISGDNEGDSFEVGVITDPSNTNTYSSIESFTESDFTEDTWKDVFINFDTYTEGAAHIAIKYKPGTDTYNNWYLDDFIYDITPTTVPSCANNVVAVANNSNCGNNGVVFSWDTVTGAEAYQLTIGTTSGGNDILNNEILTQTNYSLQYTDINTTYYWKVTPYNSIGNANSCEEKSFKTVDNGCYCFPLSSNTSTYISNFTTSHALRNINNNSGFASNGYADYYDTVSLTETTGGSFLFSAEIVGGTAGFALWVDWNNDFRFDPRSELYEPASTNLGNGPFVGAVIIPNYVTNGNTYRMRIITDYNDLDPSDNSCLFDNINSRGEAEDYKIIIDNSVLSNGDDVKVSTFNLYPTPVKELLKIESRTPIENISVSNMLGQEVLKIGNINKKSTSINLAPYKNGFYIINLSSKQASESIKIIKN</sequence>
<dbReference type="KEGG" id="tmar:MARIT_2518"/>
<dbReference type="Pfam" id="PF00041">
    <property type="entry name" value="fn3"/>
    <property type="match status" value="3"/>
</dbReference>
<dbReference type="InterPro" id="IPR036116">
    <property type="entry name" value="FN3_sf"/>
</dbReference>
<evidence type="ECO:0000256" key="3">
    <source>
        <dbReference type="ARBA" id="ARBA00022801"/>
    </source>
</evidence>
<dbReference type="Proteomes" id="UP000231564">
    <property type="component" value="Chromosome MARIT"/>
</dbReference>
<dbReference type="Pfam" id="PF18962">
    <property type="entry name" value="Por_Secre_tail"/>
    <property type="match status" value="1"/>
</dbReference>
<keyword evidence="2" id="KW-0677">Repeat</keyword>
<dbReference type="NCBIfam" id="TIGR04183">
    <property type="entry name" value="Por_Secre_tail"/>
    <property type="match status" value="1"/>
</dbReference>
<name>A0A2H1ECD9_9FLAO</name>
<dbReference type="PANTHER" id="PTHR46708:SF2">
    <property type="entry name" value="FIBRONECTIN TYPE-III DOMAIN-CONTAINING PROTEIN"/>
    <property type="match status" value="1"/>
</dbReference>
<evidence type="ECO:0000313" key="6">
    <source>
        <dbReference type="Proteomes" id="UP000231564"/>
    </source>
</evidence>
<proteinExistence type="predicted"/>
<dbReference type="PROSITE" id="PS50853">
    <property type="entry name" value="FN3"/>
    <property type="match status" value="3"/>
</dbReference>
<dbReference type="SMART" id="SM00060">
    <property type="entry name" value="FN3"/>
    <property type="match status" value="3"/>
</dbReference>
<dbReference type="OrthoDB" id="9792152at2"/>
<evidence type="ECO:0000259" key="4">
    <source>
        <dbReference type="PROSITE" id="PS50853"/>
    </source>
</evidence>
<dbReference type="InterPro" id="IPR003305">
    <property type="entry name" value="CenC_carb-bd"/>
</dbReference>
<dbReference type="InterPro" id="IPR050991">
    <property type="entry name" value="ECM_Regulatory_Proteins"/>
</dbReference>
<dbReference type="Pfam" id="PF20009">
    <property type="entry name" value="GEVED"/>
    <property type="match status" value="1"/>
</dbReference>
<dbReference type="SUPFAM" id="SSF49785">
    <property type="entry name" value="Galactose-binding domain-like"/>
    <property type="match status" value="1"/>
</dbReference>
<reference evidence="5 6" key="1">
    <citation type="submission" date="2016-11" db="EMBL/GenBank/DDBJ databases">
        <authorList>
            <person name="Jaros S."/>
            <person name="Januszkiewicz K."/>
            <person name="Wedrychowicz H."/>
        </authorList>
    </citation>
    <scope>NUCLEOTIDE SEQUENCE [LARGE SCALE GENOMIC DNA]</scope>
    <source>
        <strain evidence="5">NCIMB 2154T</strain>
    </source>
</reference>
<dbReference type="PANTHER" id="PTHR46708">
    <property type="entry name" value="TENASCIN"/>
    <property type="match status" value="1"/>
</dbReference>
<dbReference type="GeneID" id="47723982"/>
<keyword evidence="6" id="KW-1185">Reference proteome</keyword>
<evidence type="ECO:0000256" key="1">
    <source>
        <dbReference type="ARBA" id="ARBA00022729"/>
    </source>
</evidence>
<dbReference type="InterPro" id="IPR013783">
    <property type="entry name" value="Ig-like_fold"/>
</dbReference>
<dbReference type="Pfam" id="PF02018">
    <property type="entry name" value="CBM_4_9"/>
    <property type="match status" value="1"/>
</dbReference>
<feature type="domain" description="Fibronectin type-III" evidence="4">
    <location>
        <begin position="457"/>
        <end position="545"/>
    </location>
</feature>
<dbReference type="GO" id="GO:0016798">
    <property type="term" value="F:hydrolase activity, acting on glycosyl bonds"/>
    <property type="evidence" value="ECO:0007669"/>
    <property type="project" value="InterPro"/>
</dbReference>
<organism evidence="5 6">
    <name type="scientific">Tenacibaculum maritimum NCIMB 2154</name>
    <dbReference type="NCBI Taxonomy" id="1349785"/>
    <lineage>
        <taxon>Bacteria</taxon>
        <taxon>Pseudomonadati</taxon>
        <taxon>Bacteroidota</taxon>
        <taxon>Flavobacteriia</taxon>
        <taxon>Flavobacteriales</taxon>
        <taxon>Flavobacteriaceae</taxon>
        <taxon>Tenacibaculum</taxon>
    </lineage>
</organism>
<dbReference type="NCBIfam" id="NF038128">
    <property type="entry name" value="choice_anch_J"/>
    <property type="match status" value="1"/>
</dbReference>
<dbReference type="Gene3D" id="2.60.40.10">
    <property type="entry name" value="Immunoglobulins"/>
    <property type="match status" value="4"/>
</dbReference>
<dbReference type="RefSeq" id="WP_100211642.1">
    <property type="nucleotide sequence ID" value="NZ_CP138495.1"/>
</dbReference>
<feature type="domain" description="Fibronectin type-III" evidence="4">
    <location>
        <begin position="202"/>
        <end position="292"/>
    </location>
</feature>
<keyword evidence="1" id="KW-0732">Signal</keyword>
<dbReference type="STRING" id="1349785.GCA_000509405_02341"/>
<dbReference type="InterPro" id="IPR045474">
    <property type="entry name" value="GEVED"/>
</dbReference>
<dbReference type="CDD" id="cd00063">
    <property type="entry name" value="FN3"/>
    <property type="match status" value="3"/>
</dbReference>
<dbReference type="SUPFAM" id="SSF49265">
    <property type="entry name" value="Fibronectin type III"/>
    <property type="match status" value="3"/>
</dbReference>
<keyword evidence="3" id="KW-0378">Hydrolase</keyword>
<dbReference type="InterPro" id="IPR026444">
    <property type="entry name" value="Secre_tail"/>
</dbReference>
<protein>
    <recommendedName>
        <fullName evidence="4">Fibronectin type-III domain-containing protein</fullName>
    </recommendedName>
</protein>
<dbReference type="InterPro" id="IPR008979">
    <property type="entry name" value="Galactose-bd-like_sf"/>
</dbReference>
<feature type="domain" description="Fibronectin type-III" evidence="4">
    <location>
        <begin position="713"/>
        <end position="802"/>
    </location>
</feature>